<feature type="transmembrane region" description="Helical" evidence="6">
    <location>
        <begin position="361"/>
        <end position="379"/>
    </location>
</feature>
<reference evidence="7 8" key="1">
    <citation type="submission" date="2016-03" db="EMBL/GenBank/DDBJ databases">
        <authorList>
            <person name="Ploux O."/>
        </authorList>
    </citation>
    <scope>NUCLEOTIDE SEQUENCE [LARGE SCALE GENOMIC DNA]</scope>
    <source>
        <strain evidence="7 8">LPB0076</strain>
    </source>
</reference>
<organism evidence="7 8">
    <name type="scientific">Flavobacterium crassostreae</name>
    <dbReference type="NCBI Taxonomy" id="1763534"/>
    <lineage>
        <taxon>Bacteria</taxon>
        <taxon>Pseudomonadati</taxon>
        <taxon>Bacteroidota</taxon>
        <taxon>Flavobacteriia</taxon>
        <taxon>Flavobacteriales</taxon>
        <taxon>Flavobacteriaceae</taxon>
        <taxon>Flavobacterium</taxon>
    </lineage>
</organism>
<feature type="transmembrane region" description="Helical" evidence="6">
    <location>
        <begin position="89"/>
        <end position="107"/>
    </location>
</feature>
<feature type="transmembrane region" description="Helical" evidence="6">
    <location>
        <begin position="327"/>
        <end position="349"/>
    </location>
</feature>
<feature type="transmembrane region" description="Helical" evidence="6">
    <location>
        <begin position="151"/>
        <end position="170"/>
    </location>
</feature>
<dbReference type="InterPro" id="IPR050833">
    <property type="entry name" value="Poly_Biosynth_Transport"/>
</dbReference>
<comment type="subcellular location">
    <subcellularLocation>
        <location evidence="1">Cell membrane</location>
        <topology evidence="1">Multi-pass membrane protein</topology>
    </subcellularLocation>
</comment>
<evidence type="ECO:0000256" key="3">
    <source>
        <dbReference type="ARBA" id="ARBA00022692"/>
    </source>
</evidence>
<feature type="transmembrane region" description="Helical" evidence="6">
    <location>
        <begin position="55"/>
        <end position="77"/>
    </location>
</feature>
<dbReference type="GO" id="GO:0005886">
    <property type="term" value="C:plasma membrane"/>
    <property type="evidence" value="ECO:0007669"/>
    <property type="project" value="UniProtKB-SubCell"/>
</dbReference>
<keyword evidence="5 6" id="KW-0472">Membrane</keyword>
<keyword evidence="8" id="KW-1185">Reference proteome</keyword>
<evidence type="ECO:0000256" key="6">
    <source>
        <dbReference type="SAM" id="Phobius"/>
    </source>
</evidence>
<dbReference type="Pfam" id="PF13440">
    <property type="entry name" value="Polysacc_synt_3"/>
    <property type="match status" value="1"/>
</dbReference>
<protein>
    <submittedName>
        <fullName evidence="7">Uncharacterized protein</fullName>
    </submittedName>
</protein>
<dbReference type="STRING" id="1763534.GCA_001831475_01075"/>
<keyword evidence="2" id="KW-1003">Cell membrane</keyword>
<comment type="caution">
    <text evidence="7">The sequence shown here is derived from an EMBL/GenBank/DDBJ whole genome shotgun (WGS) entry which is preliminary data.</text>
</comment>
<feature type="transmembrane region" description="Helical" evidence="6">
    <location>
        <begin position="113"/>
        <end position="130"/>
    </location>
</feature>
<gene>
    <name evidence="7" type="ORF">LPBF_06470</name>
</gene>
<proteinExistence type="predicted"/>
<feature type="transmembrane region" description="Helical" evidence="6">
    <location>
        <begin position="27"/>
        <end position="43"/>
    </location>
</feature>
<dbReference type="PANTHER" id="PTHR30250:SF11">
    <property type="entry name" value="O-ANTIGEN TRANSPORTER-RELATED"/>
    <property type="match status" value="1"/>
</dbReference>
<dbReference type="EMBL" id="LVEP01000022">
    <property type="protein sequence ID" value="OCB76571.1"/>
    <property type="molecule type" value="Genomic_DNA"/>
</dbReference>
<sequence>MSRFLPEYIANDERDVFLLFVKNKMRIAILIFIFVCLFFYIFLPFFPNVKINRDFILYVGILVVLQYVFTLFTQIFITELKPTNYMWANFIRAFFAVFVSVLLVYFGFGYLSLIIGAIASFLFSTIYSLFKIKFPKSKLKFTIDKDLLKKITYYSLPLSASAGLSFFLSYSNRFIINHFRSVEETGLFSLGYDFSQQTIGVFISIAATSAFPIAMKLFTEQGNTKTLHSHMNKSLLMIFFIALPIVIIFCATSVDLIHLVLGNKFSQLDVLFLPIISINAFILGIKSFYLDLFFYLKKETKFQMIILLVVTIINIALNLIFVPRYGYIAAVWCSLVTSTIAVVTTYFVTRKIIFIPIYFKPIMKIIISALCMLLVMKYFGNVSSIKWLAFKLISGVLVFLFMAVLLNKNMINYILKYFNRP</sequence>
<evidence type="ECO:0000256" key="2">
    <source>
        <dbReference type="ARBA" id="ARBA00022475"/>
    </source>
</evidence>
<keyword evidence="3 6" id="KW-0812">Transmembrane</keyword>
<feature type="transmembrane region" description="Helical" evidence="6">
    <location>
        <begin position="271"/>
        <end position="290"/>
    </location>
</feature>
<name>A0A1B9E3R1_9FLAO</name>
<evidence type="ECO:0000256" key="4">
    <source>
        <dbReference type="ARBA" id="ARBA00022989"/>
    </source>
</evidence>
<evidence type="ECO:0000256" key="5">
    <source>
        <dbReference type="ARBA" id="ARBA00023136"/>
    </source>
</evidence>
<keyword evidence="4 6" id="KW-1133">Transmembrane helix</keyword>
<evidence type="ECO:0000313" key="7">
    <source>
        <dbReference type="EMBL" id="OCB76571.1"/>
    </source>
</evidence>
<feature type="transmembrane region" description="Helical" evidence="6">
    <location>
        <begin position="194"/>
        <end position="214"/>
    </location>
</feature>
<dbReference type="AlphaFoldDB" id="A0A1B9E3R1"/>
<evidence type="ECO:0000313" key="8">
    <source>
        <dbReference type="Proteomes" id="UP000093510"/>
    </source>
</evidence>
<evidence type="ECO:0000256" key="1">
    <source>
        <dbReference type="ARBA" id="ARBA00004651"/>
    </source>
</evidence>
<feature type="transmembrane region" description="Helical" evidence="6">
    <location>
        <begin position="235"/>
        <end position="259"/>
    </location>
</feature>
<accession>A0A1B9E3R1</accession>
<dbReference type="PANTHER" id="PTHR30250">
    <property type="entry name" value="PST FAMILY PREDICTED COLANIC ACID TRANSPORTER"/>
    <property type="match status" value="1"/>
</dbReference>
<feature type="transmembrane region" description="Helical" evidence="6">
    <location>
        <begin position="302"/>
        <end position="321"/>
    </location>
</feature>
<feature type="transmembrane region" description="Helical" evidence="6">
    <location>
        <begin position="385"/>
        <end position="406"/>
    </location>
</feature>
<dbReference type="Proteomes" id="UP000093510">
    <property type="component" value="Unassembled WGS sequence"/>
</dbReference>